<keyword evidence="1" id="KW-0812">Transmembrane</keyword>
<protein>
    <recommendedName>
        <fullName evidence="5">DUF4134 domain-containing protein</fullName>
    </recommendedName>
</protein>
<gene>
    <name evidence="3" type="ORF">EK417_16290</name>
</gene>
<evidence type="ECO:0000313" key="4">
    <source>
        <dbReference type="Proteomes" id="UP000306038"/>
    </source>
</evidence>
<dbReference type="EMBL" id="SDLV01000031">
    <property type="protein sequence ID" value="THV57574.1"/>
    <property type="molecule type" value="Genomic_DNA"/>
</dbReference>
<dbReference type="RefSeq" id="WP_136522755.1">
    <property type="nucleotide sequence ID" value="NZ_SDLV01000031.1"/>
</dbReference>
<reference evidence="3 4" key="1">
    <citation type="submission" date="2019-01" db="EMBL/GenBank/DDBJ databases">
        <authorList>
            <person name="B I."/>
            <person name="Ch S."/>
            <person name="Ch V.R."/>
        </authorList>
    </citation>
    <scope>NUCLEOTIDE SEQUENCE [LARGE SCALE GENOMIC DNA]</scope>
    <source>
        <strain evidence="3 4">JC507</strain>
    </source>
</reference>
<keyword evidence="1" id="KW-1133">Transmembrane helix</keyword>
<name>A0ABY2R6A5_9FLAO</name>
<dbReference type="Proteomes" id="UP000306038">
    <property type="component" value="Unassembled WGS sequence"/>
</dbReference>
<evidence type="ECO:0008006" key="5">
    <source>
        <dbReference type="Google" id="ProtNLM"/>
    </source>
</evidence>
<organism evidence="3 4">
    <name type="scientific">Chryseobacterium candidae</name>
    <dbReference type="NCBI Taxonomy" id="1978493"/>
    <lineage>
        <taxon>Bacteria</taxon>
        <taxon>Pseudomonadati</taxon>
        <taxon>Bacteroidota</taxon>
        <taxon>Flavobacteriia</taxon>
        <taxon>Flavobacteriales</taxon>
        <taxon>Weeksellaceae</taxon>
        <taxon>Chryseobacterium group</taxon>
        <taxon>Chryseobacterium</taxon>
    </lineage>
</organism>
<sequence>MRNLKFKKKKLIALLFLVSNLLYSQAGGGGTIETKITGWTATLKTSLNAGVAAFAIVGAFLIFIQYMQGNEQAQKNFIRFVIGLGVFGLVDVITHVFI</sequence>
<evidence type="ECO:0000256" key="1">
    <source>
        <dbReference type="SAM" id="Phobius"/>
    </source>
</evidence>
<keyword evidence="2" id="KW-0732">Signal</keyword>
<feature type="transmembrane region" description="Helical" evidence="1">
    <location>
        <begin position="45"/>
        <end position="64"/>
    </location>
</feature>
<comment type="caution">
    <text evidence="3">The sequence shown here is derived from an EMBL/GenBank/DDBJ whole genome shotgun (WGS) entry which is preliminary data.</text>
</comment>
<feature type="signal peptide" evidence="2">
    <location>
        <begin position="1"/>
        <end position="26"/>
    </location>
</feature>
<feature type="transmembrane region" description="Helical" evidence="1">
    <location>
        <begin position="76"/>
        <end position="97"/>
    </location>
</feature>
<evidence type="ECO:0000256" key="2">
    <source>
        <dbReference type="SAM" id="SignalP"/>
    </source>
</evidence>
<proteinExistence type="predicted"/>
<evidence type="ECO:0000313" key="3">
    <source>
        <dbReference type="EMBL" id="THV57574.1"/>
    </source>
</evidence>
<keyword evidence="1" id="KW-0472">Membrane</keyword>
<keyword evidence="4" id="KW-1185">Reference proteome</keyword>
<feature type="chain" id="PRO_5046053260" description="DUF4134 domain-containing protein" evidence="2">
    <location>
        <begin position="27"/>
        <end position="98"/>
    </location>
</feature>
<accession>A0ABY2R6A5</accession>